<reference evidence="5 6" key="1">
    <citation type="journal article" date="2019" name="Appl. Environ. Microbiol.">
        <title>Genetic determinants of hydroxycinnamic acid metabolism in heterofermentative lactobacilli.</title>
        <authorList>
            <person name="Gaur G."/>
            <person name="Oh J.H."/>
            <person name="Filannino P."/>
            <person name="Gobbetti M."/>
            <person name="van Pijkeren J.P."/>
            <person name="Ganzle M.G."/>
        </authorList>
    </citation>
    <scope>NUCLEOTIDE SEQUENCE [LARGE SCALE GENOMIC DNA]</scope>
    <source>
        <strain evidence="5 6">C5</strain>
    </source>
</reference>
<dbReference type="GO" id="GO:0009307">
    <property type="term" value="P:DNA restriction-modification system"/>
    <property type="evidence" value="ECO:0007669"/>
    <property type="project" value="UniProtKB-KW"/>
</dbReference>
<dbReference type="PANTHER" id="PTHR30408:SF12">
    <property type="entry name" value="TYPE I RESTRICTION ENZYME MJAVIII SPECIFICITY SUBUNIT"/>
    <property type="match status" value="1"/>
</dbReference>
<dbReference type="OrthoDB" id="9795776at2"/>
<accession>A0A6N9I542</accession>
<dbReference type="Pfam" id="PF01420">
    <property type="entry name" value="Methylase_S"/>
    <property type="match status" value="1"/>
</dbReference>
<keyword evidence="2" id="KW-0680">Restriction system</keyword>
<evidence type="ECO:0000259" key="4">
    <source>
        <dbReference type="Pfam" id="PF01420"/>
    </source>
</evidence>
<dbReference type="Gene3D" id="3.90.220.20">
    <property type="entry name" value="DNA methylase specificity domains"/>
    <property type="match status" value="2"/>
</dbReference>
<evidence type="ECO:0000256" key="1">
    <source>
        <dbReference type="ARBA" id="ARBA00010923"/>
    </source>
</evidence>
<dbReference type="RefSeq" id="WP_161003931.1">
    <property type="nucleotide sequence ID" value="NZ_WEZQ01000014.1"/>
</dbReference>
<comment type="similarity">
    <text evidence="1">Belongs to the type-I restriction system S methylase family.</text>
</comment>
<dbReference type="AlphaFoldDB" id="A0A6N9I542"/>
<comment type="caution">
    <text evidence="5">The sequence shown here is derived from an EMBL/GenBank/DDBJ whole genome shotgun (WGS) entry which is preliminary data.</text>
</comment>
<evidence type="ECO:0000313" key="6">
    <source>
        <dbReference type="Proteomes" id="UP000449209"/>
    </source>
</evidence>
<dbReference type="SUPFAM" id="SSF116734">
    <property type="entry name" value="DNA methylase specificity domain"/>
    <property type="match status" value="2"/>
</dbReference>
<sequence length="419" mass="48252">MAENQTPRFRFEGFTDDWQKRKFKNVFSVIDGDRGKEYPHDSDFFDEGSNLFLDTGNVKKNGFNFDQEKFISDAKNARLRSGKLQDHDFVLTSRGTLGHVAYYSSKQFNQYKSVRINSAMLILRPIHLSLFSNEYLNAQLHSQVIATFMKRNHVGSAQPHISKRELENLTLTIPLSFDEQIAIGSLVKNIQSFITVNQRKVDLLKIAKKSLLQNIFDQTWRFAGYTDAWQKRTLFPEFKKIKSYSLPRIHEVPESQTEYIHYGDIHTGLPGFVENDTPLPHIHNGDYVLLKKNDLVVADASEDYLELAKPVVIDTDQRNIVAGLHTIALRSATVFSPFMYFYLNTKSFRHFAYRSGTGLKVFGISAATLGKFVFFKPKVSEQKKIVNMLRSFDNLIAVNQRKVDLLKKVKKTLLQNMFV</sequence>
<protein>
    <recommendedName>
        <fullName evidence="4">Type I restriction modification DNA specificity domain-containing protein</fullName>
    </recommendedName>
</protein>
<evidence type="ECO:0000313" key="5">
    <source>
        <dbReference type="EMBL" id="MYV17556.1"/>
    </source>
</evidence>
<evidence type="ECO:0000256" key="2">
    <source>
        <dbReference type="ARBA" id="ARBA00022747"/>
    </source>
</evidence>
<dbReference type="InterPro" id="IPR052021">
    <property type="entry name" value="Type-I_RS_S_subunit"/>
</dbReference>
<dbReference type="PANTHER" id="PTHR30408">
    <property type="entry name" value="TYPE-1 RESTRICTION ENZYME ECOKI SPECIFICITY PROTEIN"/>
    <property type="match status" value="1"/>
</dbReference>
<proteinExistence type="inferred from homology"/>
<dbReference type="InterPro" id="IPR044946">
    <property type="entry name" value="Restrct_endonuc_typeI_TRD_sf"/>
</dbReference>
<evidence type="ECO:0000256" key="3">
    <source>
        <dbReference type="ARBA" id="ARBA00023125"/>
    </source>
</evidence>
<dbReference type="Proteomes" id="UP000449209">
    <property type="component" value="Unassembled WGS sequence"/>
</dbReference>
<name>A0A6N9I542_9LACO</name>
<feature type="domain" description="Type I restriction modification DNA specificity" evidence="4">
    <location>
        <begin position="16"/>
        <end position="200"/>
    </location>
</feature>
<dbReference type="InterPro" id="IPR000055">
    <property type="entry name" value="Restrct_endonuc_typeI_TRD"/>
</dbReference>
<gene>
    <name evidence="5" type="ORF">GB993_08565</name>
</gene>
<keyword evidence="3" id="KW-0238">DNA-binding</keyword>
<dbReference type="GO" id="GO:0003677">
    <property type="term" value="F:DNA binding"/>
    <property type="evidence" value="ECO:0007669"/>
    <property type="project" value="UniProtKB-KW"/>
</dbReference>
<organism evidence="5 6">
    <name type="scientific">Furfurilactobacillus milii</name>
    <dbReference type="NCBI Taxonomy" id="2888272"/>
    <lineage>
        <taxon>Bacteria</taxon>
        <taxon>Bacillati</taxon>
        <taxon>Bacillota</taxon>
        <taxon>Bacilli</taxon>
        <taxon>Lactobacillales</taxon>
        <taxon>Lactobacillaceae</taxon>
        <taxon>Furfurilactobacillus</taxon>
    </lineage>
</organism>
<dbReference type="EMBL" id="WEZQ01000014">
    <property type="protein sequence ID" value="MYV17556.1"/>
    <property type="molecule type" value="Genomic_DNA"/>
</dbReference>